<dbReference type="Pfam" id="PF02571">
    <property type="entry name" value="CbiJ"/>
    <property type="match status" value="1"/>
</dbReference>
<name>A0A2R8BDZ5_9RHOB</name>
<organism evidence="4 5">
    <name type="scientific">Ascidiaceihabitans donghaensis</name>
    <dbReference type="NCBI Taxonomy" id="1510460"/>
    <lineage>
        <taxon>Bacteria</taxon>
        <taxon>Pseudomonadati</taxon>
        <taxon>Pseudomonadota</taxon>
        <taxon>Alphaproteobacteria</taxon>
        <taxon>Rhodobacterales</taxon>
        <taxon>Paracoccaceae</taxon>
        <taxon>Ascidiaceihabitans</taxon>
    </lineage>
</organism>
<evidence type="ECO:0000256" key="1">
    <source>
        <dbReference type="ARBA" id="ARBA00004953"/>
    </source>
</evidence>
<evidence type="ECO:0000256" key="3">
    <source>
        <dbReference type="ARBA" id="ARBA00023002"/>
    </source>
</evidence>
<dbReference type="InterPro" id="IPR003723">
    <property type="entry name" value="Precorrin-6x_reduct"/>
</dbReference>
<dbReference type="AlphaFoldDB" id="A0A2R8BDZ5"/>
<accession>A0A2R8BDZ5</accession>
<keyword evidence="2" id="KW-0169">Cobalamin biosynthesis</keyword>
<dbReference type="PANTHER" id="PTHR36925">
    <property type="entry name" value="COBALT-PRECORRIN-6A REDUCTASE"/>
    <property type="match status" value="1"/>
</dbReference>
<evidence type="ECO:0000256" key="2">
    <source>
        <dbReference type="ARBA" id="ARBA00022573"/>
    </source>
</evidence>
<dbReference type="Proteomes" id="UP000244880">
    <property type="component" value="Unassembled WGS sequence"/>
</dbReference>
<dbReference type="GO" id="GO:0009236">
    <property type="term" value="P:cobalamin biosynthetic process"/>
    <property type="evidence" value="ECO:0007669"/>
    <property type="project" value="UniProtKB-UniPathway"/>
</dbReference>
<keyword evidence="3 4" id="KW-0560">Oxidoreductase</keyword>
<comment type="pathway">
    <text evidence="1">Cofactor biosynthesis; adenosylcobalamin biosynthesis.</text>
</comment>
<protein>
    <submittedName>
        <fullName evidence="4">Precorrin-6A reductase</fullName>
        <ecNumber evidence="4">1.3.1.54</ecNumber>
    </submittedName>
</protein>
<reference evidence="4 5" key="1">
    <citation type="submission" date="2018-03" db="EMBL/GenBank/DDBJ databases">
        <authorList>
            <person name="Keele B.F."/>
        </authorList>
    </citation>
    <scope>NUCLEOTIDE SEQUENCE [LARGE SCALE GENOMIC DNA]</scope>
    <source>
        <strain evidence="4 5">CECT 8599</strain>
    </source>
</reference>
<dbReference type="EC" id="1.3.1.54" evidence="4"/>
<dbReference type="PROSITE" id="PS51014">
    <property type="entry name" value="COBK_CBIJ"/>
    <property type="match status" value="1"/>
</dbReference>
<evidence type="ECO:0000313" key="5">
    <source>
        <dbReference type="Proteomes" id="UP000244880"/>
    </source>
</evidence>
<gene>
    <name evidence="4" type="primary">cobK_1</name>
    <name evidence="4" type="ORF">ASD8599_01992</name>
</gene>
<proteinExistence type="predicted"/>
<dbReference type="PANTHER" id="PTHR36925:SF1">
    <property type="entry name" value="COBALT-PRECORRIN-6A REDUCTASE"/>
    <property type="match status" value="1"/>
</dbReference>
<dbReference type="EMBL" id="OMOR01000001">
    <property type="protein sequence ID" value="SPH21242.1"/>
    <property type="molecule type" value="Genomic_DNA"/>
</dbReference>
<dbReference type="GO" id="GO:0016994">
    <property type="term" value="F:precorrin-6A reductase activity"/>
    <property type="evidence" value="ECO:0007669"/>
    <property type="project" value="UniProtKB-EC"/>
</dbReference>
<dbReference type="UniPathway" id="UPA00148"/>
<dbReference type="OrthoDB" id="5183775at2"/>
<evidence type="ECO:0000313" key="4">
    <source>
        <dbReference type="EMBL" id="SPH21242.1"/>
    </source>
</evidence>
<keyword evidence="5" id="KW-1185">Reference proteome</keyword>
<sequence length="245" mass="26378">MHIAMKLLLIAGMGESVDLAQSLSTLPGIEVVAVTEGRAVARAKPPVRVHEGGFHDDRAFADFLRQEAFDLVIDAAHPFQFSLGRVARATGQGYLRASRDLWPENPGYILRPTLADVVACLPHDAHVFAVTGRGSLAAFENRPDVTVHCRQLTRHDDPFPLPLGGFVFGAGPFSVEDEIATFQALGITHLVLRNGGSVMGHSKLAAAARVGVQVAMITAPRWNIPADAQMSFADILKQVKSYASH</sequence>